<protein>
    <submittedName>
        <fullName evidence="7">NfeD family protein</fullName>
    </submittedName>
</protein>
<dbReference type="Proteomes" id="UP000307768">
    <property type="component" value="Unassembled WGS sequence"/>
</dbReference>
<comment type="subcellular location">
    <subcellularLocation>
        <location evidence="1">Membrane</location>
        <topology evidence="1">Multi-pass membrane protein</topology>
    </subcellularLocation>
</comment>
<dbReference type="GO" id="GO:0005886">
    <property type="term" value="C:plasma membrane"/>
    <property type="evidence" value="ECO:0007669"/>
    <property type="project" value="TreeGrafter"/>
</dbReference>
<dbReference type="EMBL" id="VDFQ02000006">
    <property type="protein sequence ID" value="KAA1420076.1"/>
    <property type="molecule type" value="Genomic_DNA"/>
</dbReference>
<keyword evidence="3 5" id="KW-1133">Transmembrane helix</keyword>
<dbReference type="PANTHER" id="PTHR33507">
    <property type="entry name" value="INNER MEMBRANE PROTEIN YBBJ"/>
    <property type="match status" value="1"/>
</dbReference>
<dbReference type="InterPro" id="IPR012340">
    <property type="entry name" value="NA-bd_OB-fold"/>
</dbReference>
<comment type="caution">
    <text evidence="7">The sequence shown here is derived from an EMBL/GenBank/DDBJ whole genome shotgun (WGS) entry which is preliminary data.</text>
</comment>
<evidence type="ECO:0000256" key="3">
    <source>
        <dbReference type="ARBA" id="ARBA00022989"/>
    </source>
</evidence>
<dbReference type="OrthoDB" id="9792945at2"/>
<evidence type="ECO:0000256" key="5">
    <source>
        <dbReference type="SAM" id="Phobius"/>
    </source>
</evidence>
<dbReference type="PANTHER" id="PTHR33507:SF3">
    <property type="entry name" value="INNER MEMBRANE PROTEIN YBBJ"/>
    <property type="match status" value="1"/>
</dbReference>
<dbReference type="AlphaFoldDB" id="A0A5Q6RPT3"/>
<evidence type="ECO:0000256" key="2">
    <source>
        <dbReference type="ARBA" id="ARBA00022692"/>
    </source>
</evidence>
<dbReference type="Pfam" id="PF01957">
    <property type="entry name" value="NfeD"/>
    <property type="match status" value="1"/>
</dbReference>
<gene>
    <name evidence="7" type="ORF">FE697_019550</name>
</gene>
<dbReference type="Gene3D" id="2.40.50.140">
    <property type="entry name" value="Nucleic acid-binding proteins"/>
    <property type="match status" value="1"/>
</dbReference>
<evidence type="ECO:0000259" key="6">
    <source>
        <dbReference type="Pfam" id="PF01957"/>
    </source>
</evidence>
<keyword evidence="2 5" id="KW-0812">Transmembrane</keyword>
<dbReference type="InterPro" id="IPR002810">
    <property type="entry name" value="NfeD-like_C"/>
</dbReference>
<evidence type="ECO:0000313" key="7">
    <source>
        <dbReference type="EMBL" id="KAA1420076.1"/>
    </source>
</evidence>
<evidence type="ECO:0000313" key="8">
    <source>
        <dbReference type="Proteomes" id="UP000307768"/>
    </source>
</evidence>
<accession>A0A5Q6RPT3</accession>
<evidence type="ECO:0000256" key="4">
    <source>
        <dbReference type="ARBA" id="ARBA00023136"/>
    </source>
</evidence>
<feature type="transmembrane region" description="Helical" evidence="5">
    <location>
        <begin position="44"/>
        <end position="63"/>
    </location>
</feature>
<evidence type="ECO:0000256" key="1">
    <source>
        <dbReference type="ARBA" id="ARBA00004141"/>
    </source>
</evidence>
<proteinExistence type="predicted"/>
<dbReference type="InterPro" id="IPR052165">
    <property type="entry name" value="Membrane_assoc_protease"/>
</dbReference>
<organism evidence="7 8">
    <name type="scientific">Mumia zhuanghuii</name>
    <dbReference type="NCBI Taxonomy" id="2585211"/>
    <lineage>
        <taxon>Bacteria</taxon>
        <taxon>Bacillati</taxon>
        <taxon>Actinomycetota</taxon>
        <taxon>Actinomycetes</taxon>
        <taxon>Propionibacteriales</taxon>
        <taxon>Nocardioidaceae</taxon>
        <taxon>Mumia</taxon>
    </lineage>
</organism>
<sequence>MPWIVWLVIAVLLGVAEALTLTFALGLLAVAALAAAVVAGMGGSLLAQLLAFAVTGAATLLVVRPVARRHLRQPPTVRDGSDALVGRVAVVTEEVTALRGLVRVSGEEWSARAFEENEVIPAGTKVDVIEIDGATAVVHSWET</sequence>
<dbReference type="RefSeq" id="WP_149771300.1">
    <property type="nucleotide sequence ID" value="NZ_VDFQ02000006.1"/>
</dbReference>
<keyword evidence="4 5" id="KW-0472">Membrane</keyword>
<dbReference type="SUPFAM" id="SSF141322">
    <property type="entry name" value="NfeD domain-like"/>
    <property type="match status" value="1"/>
</dbReference>
<reference evidence="7 8" key="1">
    <citation type="submission" date="2019-09" db="EMBL/GenBank/DDBJ databases">
        <title>Mumia zhuanghuii sp. nov. isolated from the intestinal contents of plateau pika (Ochotona curzoniae) in the Qinghai-Tibet plateau of China.</title>
        <authorList>
            <person name="Tian Z."/>
        </authorList>
    </citation>
    <scope>NUCLEOTIDE SEQUENCE [LARGE SCALE GENOMIC DNA]</scope>
    <source>
        <strain evidence="8">350</strain>
    </source>
</reference>
<name>A0A5Q6RPT3_9ACTN</name>
<feature type="domain" description="NfeD-like C-terminal" evidence="6">
    <location>
        <begin position="82"/>
        <end position="138"/>
    </location>
</feature>